<dbReference type="Gene3D" id="2.40.33.20">
    <property type="entry name" value="PK beta-barrel domain-like"/>
    <property type="match status" value="1"/>
</dbReference>
<dbReference type="InterPro" id="IPR052353">
    <property type="entry name" value="Benzoxazolinone_Detox_Enz"/>
</dbReference>
<evidence type="ECO:0000259" key="1">
    <source>
        <dbReference type="PROSITE" id="PS51340"/>
    </source>
</evidence>
<dbReference type="EMBL" id="JBHTJS010000039">
    <property type="protein sequence ID" value="MFD1008636.1"/>
    <property type="molecule type" value="Genomic_DNA"/>
</dbReference>
<evidence type="ECO:0000313" key="3">
    <source>
        <dbReference type="Proteomes" id="UP001597048"/>
    </source>
</evidence>
<dbReference type="PANTHER" id="PTHR30212">
    <property type="entry name" value="PROTEIN YIIM"/>
    <property type="match status" value="1"/>
</dbReference>
<dbReference type="InterPro" id="IPR011037">
    <property type="entry name" value="Pyrv_Knase-like_insert_dom_sf"/>
</dbReference>
<dbReference type="Pfam" id="PF03473">
    <property type="entry name" value="MOSC"/>
    <property type="match status" value="1"/>
</dbReference>
<dbReference type="Pfam" id="PF03475">
    <property type="entry name" value="YiiM_3-alpha"/>
    <property type="match status" value="1"/>
</dbReference>
<accession>A0ABW3KKT9</accession>
<gene>
    <name evidence="2" type="ORF">ACFQ1C_10775</name>
</gene>
<dbReference type="Proteomes" id="UP001597048">
    <property type="component" value="Unassembled WGS sequence"/>
</dbReference>
<proteinExistence type="predicted"/>
<reference evidence="3" key="1">
    <citation type="journal article" date="2019" name="Int. J. Syst. Evol. Microbiol.">
        <title>The Global Catalogue of Microorganisms (GCM) 10K type strain sequencing project: providing services to taxonomists for standard genome sequencing and annotation.</title>
        <authorList>
            <consortium name="The Broad Institute Genomics Platform"/>
            <consortium name="The Broad Institute Genome Sequencing Center for Infectious Disease"/>
            <person name="Wu L."/>
            <person name="Ma J."/>
        </authorList>
    </citation>
    <scope>NUCLEOTIDE SEQUENCE [LARGE SCALE GENOMIC DNA]</scope>
    <source>
        <strain evidence="3">CCUG 60525</strain>
    </source>
</reference>
<dbReference type="PROSITE" id="PS51340">
    <property type="entry name" value="MOSC"/>
    <property type="match status" value="1"/>
</dbReference>
<dbReference type="PANTHER" id="PTHR30212:SF2">
    <property type="entry name" value="PROTEIN YIIM"/>
    <property type="match status" value="1"/>
</dbReference>
<name>A0ABW3KKT9_9GAMM</name>
<comment type="caution">
    <text evidence="2">The sequence shown here is derived from an EMBL/GenBank/DDBJ whole genome shotgun (WGS) entry which is preliminary data.</text>
</comment>
<keyword evidence="3" id="KW-1185">Reference proteome</keyword>
<dbReference type="SUPFAM" id="SSF50800">
    <property type="entry name" value="PK beta-barrel domain-like"/>
    <property type="match status" value="1"/>
</dbReference>
<dbReference type="RefSeq" id="WP_379558616.1">
    <property type="nucleotide sequence ID" value="NZ_JBHTJS010000039.1"/>
</dbReference>
<sequence>MQVSILAGKAAMLNEHISSAIDKRLIPKRQFCGVTGLVEDAQVSLQFHGGPERALHYYPREHYSFWQSWFQGMGLNSAVSLFGPGAFGENISGIGLTEQDACIGDIYRLDDALIQISQPRSPCYKLNARFGCDFFSVVVQANGRTGWLWRVLETGEVGPEATLTLEDRPHPQMTVKRAGDIVFNQAFSPDGLQELATLAGLSPSWQQKAKDYLAAGQVTDWSMRLLGPSPKGCGQPFPYG</sequence>
<dbReference type="InterPro" id="IPR005163">
    <property type="entry name" value="Tri_helical_YiiM-like"/>
</dbReference>
<feature type="domain" description="MOSC" evidence="1">
    <location>
        <begin position="24"/>
        <end position="166"/>
    </location>
</feature>
<organism evidence="2 3">
    <name type="scientific">Oceanisphaera ostreae</name>
    <dbReference type="NCBI Taxonomy" id="914151"/>
    <lineage>
        <taxon>Bacteria</taxon>
        <taxon>Pseudomonadati</taxon>
        <taxon>Pseudomonadota</taxon>
        <taxon>Gammaproteobacteria</taxon>
        <taxon>Aeromonadales</taxon>
        <taxon>Aeromonadaceae</taxon>
        <taxon>Oceanisphaera</taxon>
    </lineage>
</organism>
<evidence type="ECO:0000313" key="2">
    <source>
        <dbReference type="EMBL" id="MFD1008636.1"/>
    </source>
</evidence>
<protein>
    <submittedName>
        <fullName evidence="2">MOSC domain-containing protein</fullName>
    </submittedName>
</protein>
<dbReference type="InterPro" id="IPR005302">
    <property type="entry name" value="MoCF_Sase_C"/>
</dbReference>